<dbReference type="InterPro" id="IPR025161">
    <property type="entry name" value="IS402-like_dom"/>
</dbReference>
<dbReference type="InterPro" id="IPR002559">
    <property type="entry name" value="Transposase_11"/>
</dbReference>
<dbReference type="NCBIfam" id="NF033580">
    <property type="entry name" value="transpos_IS5_3"/>
    <property type="match status" value="1"/>
</dbReference>
<reference evidence="3" key="1">
    <citation type="submission" date="2022-10" db="EMBL/GenBank/DDBJ databases">
        <title>The complete genomes of actinobacterial strains from the NBC collection.</title>
        <authorList>
            <person name="Joergensen T.S."/>
            <person name="Alvarez Arevalo M."/>
            <person name="Sterndorff E.B."/>
            <person name="Faurdal D."/>
            <person name="Vuksanovic O."/>
            <person name="Mourched A.-S."/>
            <person name="Charusanti P."/>
            <person name="Shaw S."/>
            <person name="Blin K."/>
            <person name="Weber T."/>
        </authorList>
    </citation>
    <scope>NUCLEOTIDE SEQUENCE</scope>
    <source>
        <strain evidence="3">NBC_01432</strain>
    </source>
</reference>
<name>A0ABZ2AEZ0_STRNV</name>
<dbReference type="Pfam" id="PF13340">
    <property type="entry name" value="DUF4096"/>
    <property type="match status" value="1"/>
</dbReference>
<evidence type="ECO:0000313" key="3">
    <source>
        <dbReference type="EMBL" id="WUX57191.1"/>
    </source>
</evidence>
<organism evidence="3 4">
    <name type="scientific">Streptomyces niveus</name>
    <name type="common">Streptomyces spheroides</name>
    <dbReference type="NCBI Taxonomy" id="193462"/>
    <lineage>
        <taxon>Bacteria</taxon>
        <taxon>Bacillati</taxon>
        <taxon>Actinomycetota</taxon>
        <taxon>Actinomycetes</taxon>
        <taxon>Kitasatosporales</taxon>
        <taxon>Streptomycetaceae</taxon>
        <taxon>Streptomyces</taxon>
    </lineage>
</organism>
<accession>A0ABZ2AEZ0</accession>
<feature type="domain" description="Insertion element IS402-like" evidence="2">
    <location>
        <begin position="11"/>
        <end position="87"/>
    </location>
</feature>
<proteinExistence type="predicted"/>
<evidence type="ECO:0000259" key="1">
    <source>
        <dbReference type="Pfam" id="PF01609"/>
    </source>
</evidence>
<keyword evidence="4" id="KW-1185">Reference proteome</keyword>
<evidence type="ECO:0000313" key="4">
    <source>
        <dbReference type="Proteomes" id="UP001432209"/>
    </source>
</evidence>
<dbReference type="EMBL" id="CP109495">
    <property type="protein sequence ID" value="WUX57191.1"/>
    <property type="molecule type" value="Genomic_DNA"/>
</dbReference>
<sequence length="275" mass="30568">MASGRWGWIVPDGLWEIARPLLPPARVRPQGGGVTNIDDEAVFAAIVYVLVSGCAWRVLPPCFGASKSTVHRRFVIWSKAGLWGRLHQKIVQLLDEQNLIDLSRAVLDSAHVRAKKGGELTGPSPVDRGKPGSKMHVLSDADGLPLRVGLSAANTHDSQALKPMLSHFHMGANPTRANRSPAALQADKAYDIPHLRRWLWGKHIGVRIARKGIDSSERLGRRRGVIERTMPWLTGYRRLNHRYERKPGNYLAFLGLAAALCCYKRCLKLTMQDTV</sequence>
<dbReference type="PANTHER" id="PTHR30007">
    <property type="entry name" value="PHP DOMAIN PROTEIN"/>
    <property type="match status" value="1"/>
</dbReference>
<protein>
    <submittedName>
        <fullName evidence="3">IS5 family transposase</fullName>
    </submittedName>
</protein>
<dbReference type="Proteomes" id="UP001432209">
    <property type="component" value="Chromosome"/>
</dbReference>
<dbReference type="PANTHER" id="PTHR30007:SF1">
    <property type="entry name" value="BLR1914 PROTEIN"/>
    <property type="match status" value="1"/>
</dbReference>
<dbReference type="RefSeq" id="WP_329082348.1">
    <property type="nucleotide sequence ID" value="NZ_CP109495.1"/>
</dbReference>
<gene>
    <name evidence="3" type="ORF">OG442_04515</name>
</gene>
<evidence type="ECO:0000259" key="2">
    <source>
        <dbReference type="Pfam" id="PF13340"/>
    </source>
</evidence>
<dbReference type="Pfam" id="PF01609">
    <property type="entry name" value="DDE_Tnp_1"/>
    <property type="match status" value="1"/>
</dbReference>
<feature type="domain" description="Transposase IS4-like" evidence="1">
    <location>
        <begin position="105"/>
        <end position="261"/>
    </location>
</feature>